<evidence type="ECO:0000256" key="2">
    <source>
        <dbReference type="SAM" id="MobiDB-lite"/>
    </source>
</evidence>
<feature type="signal peptide" evidence="3">
    <location>
        <begin position="1"/>
        <end position="32"/>
    </location>
</feature>
<dbReference type="InterPro" id="IPR043504">
    <property type="entry name" value="Peptidase_S1_PA_chymotrypsin"/>
</dbReference>
<dbReference type="Proteomes" id="UP000520767">
    <property type="component" value="Unassembled WGS sequence"/>
</dbReference>
<name>A0A7W7VBV8_9PSEU</name>
<keyword evidence="1 3" id="KW-0732">Signal</keyword>
<dbReference type="RefSeq" id="WP_184808768.1">
    <property type="nucleotide sequence ID" value="NZ_JACHJQ010000001.1"/>
</dbReference>
<evidence type="ECO:0000256" key="3">
    <source>
        <dbReference type="SAM" id="SignalP"/>
    </source>
</evidence>
<dbReference type="PANTHER" id="PTHR15462">
    <property type="entry name" value="SERINE PROTEASE"/>
    <property type="match status" value="1"/>
</dbReference>
<reference evidence="4 5" key="1">
    <citation type="submission" date="2020-08" db="EMBL/GenBank/DDBJ databases">
        <title>Genomic Encyclopedia of Type Strains, Phase III (KMG-III): the genomes of soil and plant-associated and newly described type strains.</title>
        <authorList>
            <person name="Whitman W."/>
        </authorList>
    </citation>
    <scope>NUCLEOTIDE SEQUENCE [LARGE SCALE GENOMIC DNA]</scope>
    <source>
        <strain evidence="4 5">CECT 8960</strain>
    </source>
</reference>
<feature type="chain" id="PRO_5039357076" evidence="3">
    <location>
        <begin position="33"/>
        <end position="330"/>
    </location>
</feature>
<dbReference type="AlphaFoldDB" id="A0A7W7VBV8"/>
<dbReference type="InterPro" id="IPR050966">
    <property type="entry name" value="Glutamyl_endopeptidase"/>
</dbReference>
<keyword evidence="5" id="KW-1185">Reference proteome</keyword>
<evidence type="ECO:0000256" key="1">
    <source>
        <dbReference type="ARBA" id="ARBA00022729"/>
    </source>
</evidence>
<dbReference type="SUPFAM" id="SSF50494">
    <property type="entry name" value="Trypsin-like serine proteases"/>
    <property type="match status" value="1"/>
</dbReference>
<dbReference type="EMBL" id="JACHJQ010000001">
    <property type="protein sequence ID" value="MBB4904528.1"/>
    <property type="molecule type" value="Genomic_DNA"/>
</dbReference>
<feature type="region of interest" description="Disordered" evidence="2">
    <location>
        <begin position="59"/>
        <end position="88"/>
    </location>
</feature>
<feature type="compositionally biased region" description="Basic and acidic residues" evidence="2">
    <location>
        <begin position="59"/>
        <end position="81"/>
    </location>
</feature>
<evidence type="ECO:0000313" key="4">
    <source>
        <dbReference type="EMBL" id="MBB4904528.1"/>
    </source>
</evidence>
<sequence>MTSSTLRTARRLGTSLVAVGVLLTITATGSSAEAPGSANTVVQHRVPQAEANRAADYWTPERMREAKPADRLRTTEGKPEQKPVPAAPAQDVVAPLAPTGDVGTNIYRTRTVGKIFFTDVSDGENYVCSGSVVNSPARNMAFTAGHCVHGGGEDNTWHDNVLFVPGYFHGDQPYGEFEAYNLVSLQGWTIDDSFGYDSALILLNTNDNGQRLIDAVGGYANGLTTGGPFEQHHVVIGYPGDQEDGQNQYYCEGPSEQATVFFPRQITMSCGLGGGSSGGPWLLDYDDWPDGTGVGMVHGGTSNNDIFGNLRSPYYTPDAEGNMYRTFANG</sequence>
<organism evidence="4 5">
    <name type="scientific">Actinophytocola algeriensis</name>
    <dbReference type="NCBI Taxonomy" id="1768010"/>
    <lineage>
        <taxon>Bacteria</taxon>
        <taxon>Bacillati</taxon>
        <taxon>Actinomycetota</taxon>
        <taxon>Actinomycetes</taxon>
        <taxon>Pseudonocardiales</taxon>
        <taxon>Pseudonocardiaceae</taxon>
    </lineage>
</organism>
<proteinExistence type="predicted"/>
<evidence type="ECO:0000313" key="5">
    <source>
        <dbReference type="Proteomes" id="UP000520767"/>
    </source>
</evidence>
<comment type="caution">
    <text evidence="4">The sequence shown here is derived from an EMBL/GenBank/DDBJ whole genome shotgun (WGS) entry which is preliminary data.</text>
</comment>
<protein>
    <submittedName>
        <fullName evidence="4">V8-like Glu-specific endopeptidase</fullName>
    </submittedName>
</protein>
<dbReference type="InterPro" id="IPR009003">
    <property type="entry name" value="Peptidase_S1_PA"/>
</dbReference>
<dbReference type="Gene3D" id="2.40.10.10">
    <property type="entry name" value="Trypsin-like serine proteases"/>
    <property type="match status" value="2"/>
</dbReference>
<accession>A0A7W7VBV8</accession>
<gene>
    <name evidence="4" type="ORF">FHR82_000738</name>
</gene>